<proteinExistence type="predicted"/>
<dbReference type="EMBL" id="MN740286">
    <property type="protein sequence ID" value="QHT98045.1"/>
    <property type="molecule type" value="Genomic_DNA"/>
</dbReference>
<sequence>MMSKTKGDDIETARRACEFKIASLNITPDTIVTVLQYAMEAVEVTTLKGDEKKKAVMDIVRKTVEDVPTQNYMKKTLIEMIDNGIVSHTIDIIVSASRGNLNLNGMANTSKVVCTNLIPHLGTCLKWCFSKKTQSTTIK</sequence>
<evidence type="ECO:0000313" key="1">
    <source>
        <dbReference type="EMBL" id="QHT98045.1"/>
    </source>
</evidence>
<dbReference type="AlphaFoldDB" id="A0A6C0J033"/>
<name>A0A6C0J033_9ZZZZ</name>
<accession>A0A6C0J033</accession>
<organism evidence="1">
    <name type="scientific">viral metagenome</name>
    <dbReference type="NCBI Taxonomy" id="1070528"/>
    <lineage>
        <taxon>unclassified sequences</taxon>
        <taxon>metagenomes</taxon>
        <taxon>organismal metagenomes</taxon>
    </lineage>
</organism>
<reference evidence="1" key="1">
    <citation type="journal article" date="2020" name="Nature">
        <title>Giant virus diversity and host interactions through global metagenomics.</title>
        <authorList>
            <person name="Schulz F."/>
            <person name="Roux S."/>
            <person name="Paez-Espino D."/>
            <person name="Jungbluth S."/>
            <person name="Walsh D.A."/>
            <person name="Denef V.J."/>
            <person name="McMahon K.D."/>
            <person name="Konstantinidis K.T."/>
            <person name="Eloe-Fadrosh E.A."/>
            <person name="Kyrpides N.C."/>
            <person name="Woyke T."/>
        </authorList>
    </citation>
    <scope>NUCLEOTIDE SEQUENCE</scope>
    <source>
        <strain evidence="1">GVMAG-M-3300025626-8</strain>
    </source>
</reference>
<protein>
    <submittedName>
        <fullName evidence="1">Uncharacterized protein</fullName>
    </submittedName>
</protein>